<accession>A0A015IZS5</accession>
<protein>
    <submittedName>
        <fullName evidence="2">Cla4p</fullName>
    </submittedName>
</protein>
<sequence length="375" mass="44160">MPPIRKELIAAINKAIILVDHNIHRNIDQQFEFIKKTVLEDDSFTNDEKVEAKREIEKIYDRNKIFFNEGKKRICENCNQKCLATLYCEYCIRNYLKDNFLKWTSGNNELDNLIQKCQMESLEPEKIIEWIPFNNLQNINYLTKGGFSEIYSADWIDGHYNEWDSNERQLRRFGRHKVILKRLGSFESANYNWFGEAKSHLTISSKYSEIVTCYGLTKHQSNGDYMLVMIVIMDVNLREYLKMNHNQLTWKERTQIIFDIIFALSKIHNENEIHRDLHSGNILFNQIDPRFFISDLGFCGPIDKPSKSVYGNLPYIAPEVIAGKEYTFKSDIYSIAMIMWEISSGQPPFVNHEHNYYLAMNIINGIRPRIVPELP</sequence>
<evidence type="ECO:0000313" key="2">
    <source>
        <dbReference type="EMBL" id="EXX59930.1"/>
    </source>
</evidence>
<evidence type="ECO:0000259" key="1">
    <source>
        <dbReference type="PROSITE" id="PS50011"/>
    </source>
</evidence>
<organism evidence="2 3">
    <name type="scientific">Rhizophagus irregularis (strain DAOM 197198w)</name>
    <name type="common">Glomus intraradices</name>
    <dbReference type="NCBI Taxonomy" id="1432141"/>
    <lineage>
        <taxon>Eukaryota</taxon>
        <taxon>Fungi</taxon>
        <taxon>Fungi incertae sedis</taxon>
        <taxon>Mucoromycota</taxon>
        <taxon>Glomeromycotina</taxon>
        <taxon>Glomeromycetes</taxon>
        <taxon>Glomerales</taxon>
        <taxon>Glomeraceae</taxon>
        <taxon>Rhizophagus</taxon>
    </lineage>
</organism>
<dbReference type="InterPro" id="IPR011009">
    <property type="entry name" value="Kinase-like_dom_sf"/>
</dbReference>
<dbReference type="Pfam" id="PF00069">
    <property type="entry name" value="Pkinase"/>
    <property type="match status" value="1"/>
</dbReference>
<dbReference type="GO" id="GO:0005524">
    <property type="term" value="F:ATP binding"/>
    <property type="evidence" value="ECO:0007669"/>
    <property type="project" value="InterPro"/>
</dbReference>
<comment type="caution">
    <text evidence="2">The sequence shown here is derived from an EMBL/GenBank/DDBJ whole genome shotgun (WGS) entry which is preliminary data.</text>
</comment>
<dbReference type="PANTHER" id="PTHR23257">
    <property type="entry name" value="SERINE-THREONINE PROTEIN KINASE"/>
    <property type="match status" value="1"/>
</dbReference>
<keyword evidence="3" id="KW-1185">Reference proteome</keyword>
<name>A0A015IZS5_RHIIW</name>
<dbReference type="Gene3D" id="1.10.510.10">
    <property type="entry name" value="Transferase(Phosphotransferase) domain 1"/>
    <property type="match status" value="1"/>
</dbReference>
<dbReference type="PROSITE" id="PS50011">
    <property type="entry name" value="PROTEIN_KINASE_DOM"/>
    <property type="match status" value="1"/>
</dbReference>
<dbReference type="InterPro" id="IPR050167">
    <property type="entry name" value="Ser_Thr_protein_kinase"/>
</dbReference>
<dbReference type="AlphaFoldDB" id="A0A015IZS5"/>
<dbReference type="SUPFAM" id="SSF56112">
    <property type="entry name" value="Protein kinase-like (PK-like)"/>
    <property type="match status" value="1"/>
</dbReference>
<dbReference type="InterPro" id="IPR000719">
    <property type="entry name" value="Prot_kinase_dom"/>
</dbReference>
<proteinExistence type="predicted"/>
<dbReference type="HOGENOM" id="CLU_000288_7_34_1"/>
<reference evidence="2 3" key="1">
    <citation type="submission" date="2014-02" db="EMBL/GenBank/DDBJ databases">
        <title>Single nucleus genome sequencing reveals high similarity among nuclei of an endomycorrhizal fungus.</title>
        <authorList>
            <person name="Lin K."/>
            <person name="Geurts R."/>
            <person name="Zhang Z."/>
            <person name="Limpens E."/>
            <person name="Saunders D.G."/>
            <person name="Mu D."/>
            <person name="Pang E."/>
            <person name="Cao H."/>
            <person name="Cha H."/>
            <person name="Lin T."/>
            <person name="Zhou Q."/>
            <person name="Shang Y."/>
            <person name="Li Y."/>
            <person name="Ivanov S."/>
            <person name="Sharma T."/>
            <person name="Velzen R.V."/>
            <person name="Ruijter N.D."/>
            <person name="Aanen D.K."/>
            <person name="Win J."/>
            <person name="Kamoun S."/>
            <person name="Bisseling T."/>
            <person name="Huang S."/>
        </authorList>
    </citation>
    <scope>NUCLEOTIDE SEQUENCE [LARGE SCALE GENOMIC DNA]</scope>
    <source>
        <strain evidence="3">DAOM197198w</strain>
    </source>
</reference>
<gene>
    <name evidence="2" type="ORF">RirG_184530</name>
</gene>
<feature type="domain" description="Protein kinase" evidence="1">
    <location>
        <begin position="136"/>
        <end position="375"/>
    </location>
</feature>
<dbReference type="GO" id="GO:0004672">
    <property type="term" value="F:protein kinase activity"/>
    <property type="evidence" value="ECO:0007669"/>
    <property type="project" value="InterPro"/>
</dbReference>
<dbReference type="EMBL" id="JEMT01026126">
    <property type="protein sequence ID" value="EXX59930.1"/>
    <property type="molecule type" value="Genomic_DNA"/>
</dbReference>
<evidence type="ECO:0000313" key="3">
    <source>
        <dbReference type="Proteomes" id="UP000022910"/>
    </source>
</evidence>
<dbReference type="Proteomes" id="UP000022910">
    <property type="component" value="Unassembled WGS sequence"/>
</dbReference>